<evidence type="ECO:0000256" key="2">
    <source>
        <dbReference type="ARBA" id="ARBA00009865"/>
    </source>
</evidence>
<keyword evidence="10" id="KW-1185">Reference proteome</keyword>
<dbReference type="Pfam" id="PF04616">
    <property type="entry name" value="Glyco_hydro_43"/>
    <property type="match status" value="1"/>
</dbReference>
<dbReference type="InterPro" id="IPR023296">
    <property type="entry name" value="Glyco_hydro_beta-prop_sf"/>
</dbReference>
<comment type="caution">
    <text evidence="9">The sequence shown here is derived from an EMBL/GenBank/DDBJ whole genome shotgun (WGS) entry which is preliminary data.</text>
</comment>
<gene>
    <name evidence="9" type="ORF">AG1IA_08875</name>
</gene>
<reference evidence="9 10" key="1">
    <citation type="journal article" date="2013" name="Nat. Commun.">
        <title>The evolution and pathogenic mechanisms of the rice sheath blight pathogen.</title>
        <authorList>
            <person name="Zheng A."/>
            <person name="Lin R."/>
            <person name="Xu L."/>
            <person name="Qin P."/>
            <person name="Tang C."/>
            <person name="Ai P."/>
            <person name="Zhang D."/>
            <person name="Liu Y."/>
            <person name="Sun Z."/>
            <person name="Feng H."/>
            <person name="Wang Y."/>
            <person name="Chen Y."/>
            <person name="Liang X."/>
            <person name="Fu R."/>
            <person name="Li Q."/>
            <person name="Zhang J."/>
            <person name="Yu X."/>
            <person name="Xie Z."/>
            <person name="Ding L."/>
            <person name="Guan P."/>
            <person name="Tang J."/>
            <person name="Liang Y."/>
            <person name="Wang S."/>
            <person name="Deng Q."/>
            <person name="Li S."/>
            <person name="Zhu J."/>
            <person name="Wang L."/>
            <person name="Liu H."/>
            <person name="Li P."/>
        </authorList>
    </citation>
    <scope>NUCLEOTIDE SEQUENCE [LARGE SCALE GENOMIC DNA]</scope>
    <source>
        <strain evidence="10">AG-1 IA</strain>
    </source>
</reference>
<dbReference type="InterPro" id="IPR006710">
    <property type="entry name" value="Glyco_hydro_43"/>
</dbReference>
<dbReference type="InterPro" id="IPR050727">
    <property type="entry name" value="GH43_arabinanases"/>
</dbReference>
<evidence type="ECO:0000313" key="9">
    <source>
        <dbReference type="EMBL" id="ELU37089.1"/>
    </source>
</evidence>
<organism evidence="9 10">
    <name type="scientific">Thanatephorus cucumeris (strain AG1-IA)</name>
    <name type="common">Rice sheath blight fungus</name>
    <name type="synonym">Rhizoctonia solani</name>
    <dbReference type="NCBI Taxonomy" id="983506"/>
    <lineage>
        <taxon>Eukaryota</taxon>
        <taxon>Fungi</taxon>
        <taxon>Dikarya</taxon>
        <taxon>Basidiomycota</taxon>
        <taxon>Agaricomycotina</taxon>
        <taxon>Agaricomycetes</taxon>
        <taxon>Cantharellales</taxon>
        <taxon>Ceratobasidiaceae</taxon>
        <taxon>Rhizoctonia</taxon>
        <taxon>Rhizoctonia solani AG-1</taxon>
    </lineage>
</organism>
<feature type="region of interest" description="Disordered" evidence="7">
    <location>
        <begin position="166"/>
        <end position="190"/>
    </location>
</feature>
<dbReference type="PANTHER" id="PTHR43301">
    <property type="entry name" value="ARABINAN ENDO-1,5-ALPHA-L-ARABINOSIDASE"/>
    <property type="match status" value="1"/>
</dbReference>
<dbReference type="Pfam" id="PF11951">
    <property type="entry name" value="Fungal_trans_2"/>
    <property type="match status" value="1"/>
</dbReference>
<dbReference type="PANTHER" id="PTHR43301:SF3">
    <property type="entry name" value="ARABINAN ENDO-1,5-ALPHA-L-ARABINOSIDASE A-RELATED"/>
    <property type="match status" value="1"/>
</dbReference>
<evidence type="ECO:0000256" key="1">
    <source>
        <dbReference type="ARBA" id="ARBA00004834"/>
    </source>
</evidence>
<evidence type="ECO:0000256" key="6">
    <source>
        <dbReference type="PIRSR" id="PIRSR606710-2"/>
    </source>
</evidence>
<dbReference type="Proteomes" id="UP000011668">
    <property type="component" value="Unassembled WGS sequence"/>
</dbReference>
<dbReference type="SMART" id="SM00066">
    <property type="entry name" value="GAL4"/>
    <property type="match status" value="1"/>
</dbReference>
<dbReference type="EMBL" id="AFRT01002870">
    <property type="protein sequence ID" value="ELU37089.1"/>
    <property type="molecule type" value="Genomic_DNA"/>
</dbReference>
<dbReference type="Gene3D" id="4.10.240.10">
    <property type="entry name" value="Zn(2)-C6 fungal-type DNA-binding domain"/>
    <property type="match status" value="1"/>
</dbReference>
<feature type="region of interest" description="Disordered" evidence="7">
    <location>
        <begin position="1"/>
        <end position="77"/>
    </location>
</feature>
<dbReference type="InterPro" id="IPR021858">
    <property type="entry name" value="Fun_TF"/>
</dbReference>
<dbReference type="SUPFAM" id="SSF75005">
    <property type="entry name" value="Arabinanase/levansucrase/invertase"/>
    <property type="match status" value="1"/>
</dbReference>
<comment type="similarity">
    <text evidence="2">Belongs to the glycosyl hydrolase 43 family.</text>
</comment>
<dbReference type="GO" id="GO:0000981">
    <property type="term" value="F:DNA-binding transcription factor activity, RNA polymerase II-specific"/>
    <property type="evidence" value="ECO:0007669"/>
    <property type="project" value="InterPro"/>
</dbReference>
<dbReference type="GO" id="GO:0008270">
    <property type="term" value="F:zinc ion binding"/>
    <property type="evidence" value="ECO:0007669"/>
    <property type="project" value="InterPro"/>
</dbReference>
<feature type="site" description="Important for catalytic activity, responsible for pKa modulation of the active site Glu and correct orientation of both the proton donor and substrate" evidence="6">
    <location>
        <position position="1618"/>
    </location>
</feature>
<feature type="region of interest" description="Disordered" evidence="7">
    <location>
        <begin position="222"/>
        <end position="330"/>
    </location>
</feature>
<keyword evidence="4" id="KW-0326">Glycosidase</keyword>
<feature type="region of interest" description="Disordered" evidence="7">
    <location>
        <begin position="972"/>
        <end position="994"/>
    </location>
</feature>
<evidence type="ECO:0000313" key="10">
    <source>
        <dbReference type="Proteomes" id="UP000011668"/>
    </source>
</evidence>
<evidence type="ECO:0000256" key="7">
    <source>
        <dbReference type="SAM" id="MobiDB-lite"/>
    </source>
</evidence>
<evidence type="ECO:0000256" key="4">
    <source>
        <dbReference type="ARBA" id="ARBA00023295"/>
    </source>
</evidence>
<accession>L8WL57</accession>
<evidence type="ECO:0000259" key="8">
    <source>
        <dbReference type="PROSITE" id="PS50048"/>
    </source>
</evidence>
<feature type="compositionally biased region" description="Low complexity" evidence="7">
    <location>
        <begin position="1"/>
        <end position="35"/>
    </location>
</feature>
<dbReference type="GO" id="GO:0004553">
    <property type="term" value="F:hydrolase activity, hydrolyzing O-glycosyl compounds"/>
    <property type="evidence" value="ECO:0007669"/>
    <property type="project" value="InterPro"/>
</dbReference>
<dbReference type="CDD" id="cd00067">
    <property type="entry name" value="GAL4"/>
    <property type="match status" value="1"/>
</dbReference>
<comment type="pathway">
    <text evidence="1">Glycan metabolism; L-arabinan degradation.</text>
</comment>
<proteinExistence type="inferred from homology"/>
<feature type="compositionally biased region" description="Basic and acidic residues" evidence="7">
    <location>
        <begin position="293"/>
        <end position="306"/>
    </location>
</feature>
<dbReference type="Gene3D" id="2.115.10.20">
    <property type="entry name" value="Glycosyl hydrolase domain, family 43"/>
    <property type="match status" value="1"/>
</dbReference>
<dbReference type="PROSITE" id="PS50048">
    <property type="entry name" value="ZN2_CY6_FUNGAL_2"/>
    <property type="match status" value="1"/>
</dbReference>
<name>L8WL57_THACA</name>
<keyword evidence="3 9" id="KW-0378">Hydrolase</keyword>
<dbReference type="OrthoDB" id="3199516at2759"/>
<protein>
    <recommendedName>
        <fullName evidence="5">Endo-1,5-alpha-L-arabinanase A</fullName>
    </recommendedName>
</protein>
<dbReference type="Pfam" id="PF00172">
    <property type="entry name" value="Zn_clus"/>
    <property type="match status" value="1"/>
</dbReference>
<feature type="compositionally biased region" description="Low complexity" evidence="7">
    <location>
        <begin position="228"/>
        <end position="262"/>
    </location>
</feature>
<evidence type="ECO:0000256" key="5">
    <source>
        <dbReference type="ARBA" id="ARBA00042202"/>
    </source>
</evidence>
<feature type="domain" description="Zn(2)-C6 fungal-type" evidence="8">
    <location>
        <begin position="195"/>
        <end position="217"/>
    </location>
</feature>
<dbReference type="STRING" id="983506.L8WL57"/>
<dbReference type="HOGENOM" id="CLU_238002_0_0_1"/>
<feature type="compositionally biased region" description="Low complexity" evidence="7">
    <location>
        <begin position="318"/>
        <end position="328"/>
    </location>
</feature>
<dbReference type="InterPro" id="IPR001138">
    <property type="entry name" value="Zn2Cys6_DnaBD"/>
</dbReference>
<evidence type="ECO:0000256" key="3">
    <source>
        <dbReference type="ARBA" id="ARBA00022801"/>
    </source>
</evidence>
<dbReference type="SUPFAM" id="SSF57701">
    <property type="entry name" value="Zn2/Cys6 DNA-binding domain"/>
    <property type="match status" value="1"/>
</dbReference>
<feature type="compositionally biased region" description="Low complexity" evidence="7">
    <location>
        <begin position="271"/>
        <end position="289"/>
    </location>
</feature>
<feature type="region of interest" description="Disordered" evidence="7">
    <location>
        <begin position="1363"/>
        <end position="1456"/>
    </location>
</feature>
<dbReference type="InterPro" id="IPR036864">
    <property type="entry name" value="Zn2-C6_fun-type_DNA-bd_sf"/>
</dbReference>
<dbReference type="GO" id="GO:0005975">
    <property type="term" value="P:carbohydrate metabolic process"/>
    <property type="evidence" value="ECO:0007669"/>
    <property type="project" value="InterPro"/>
</dbReference>
<sequence length="1805" mass="196654">MYSSPASSLSSPSLSSPDTASLPDTPPVQSTTSLPLLPPPLITAALLDQSRPKRDCRPFPPMTVLDHTGPPSPMDQRPYISRRVSYPSLPPPPPRIDPYLLPSISSLMLAPASPWDYSAQLQFALNSAQTGPYLHPFGRGHQHYQAHMQPGGHIIPGVGAGMGRDLEHHHPGEHSLAGLLGGNRKRPKYTRSKTGCLTCRTKKIKCDETKPICTKCVHGQREDVQVNPSATSSAPSSRPSPTTSTPQRSPSRPGPSSDLSRSNSANGRRAGSNFLSSSERGSSSAGTPSRETSPQERLDSHTRNSTESRTPGLLVPHSGSSLSGLTSGADPLSFPQPLDMTSFGNSGVDSFPLSAQFGSLPMGYSDQLSMLNQPLSVDNPASYSPWGPSSYGNGSSPIDTSTANGQWSATSNQLLTNPDPIAPFFRSVQERNLHFCLLLRMLELSNFPQNSTQPTRLIKYGGKLLSIFSDPTLLQHFNNADHGSAISSKSYSRCEPSAGAGHPTSASWHVSFRTEPYLLARSGTDMSLVKQTNAGVADDLMNLAISYRLQATKCLALACQTIEGTRSDAALGASAYEPSRSLARATQIFAGGHSWQSNMNLAKTLVSLRGGPGAIVAHNQPSRKPNRSGVTVSPARLLLEILTVYEVCGACSFTSNEPPQLLGPGNSDWWLSHEADIDNYHSYSVENVFGMSRRIVELMARVGSQGALISCLASISEVPLDSPMSPAVAVGEEAQRLYQEVENWTEPPLPDLLKRRVENGNTAHKLAMQIMLLRDVFRVPRDDYRVQKASSAIIERCFESTKHMGMAVEGSGNNAVSRSTRLNKLSVKSGDEKMKVSLAHPGVPSLLTSIFVVCSSKLPTLEYNIPDYLVIAIKAVLAEWEAEPPIDEPLAFSGVLAETATYVRRAQPFSSNCEIRSLLAKIRPKVLPSCPAPFPRLPYICLGALGMGVLSCSSKTKLSYLSSFWAEISDERSTQDARTRRQPSPIPRTSHSPIPARTVNLPPELIRLVVLQVTRTPDLASFALTSRYLNNIAMPLLYSTLCFGPTAYRLYKLPRRNRGSSGHGYVSISAESPMSRDEVGSEDDFFDNRSSLCAELLSNSLHLLPYVRSISTNISVPNYAAAVRVARGQRGGREENTFHEWVTILNLPQASNVRHLALGGVNDQHLLDLNAARHLKLTALELDVPPAALPELFNLSSFLQRQRHITHFASRNLADIKGLKDHDLPRLAHIDVPAVLACQLAPGRPITTARIFPSNPRRGSGLRSADELLMAIHALSQSTDSIGVTDLDVSVLWYGDRRMEDDCRVFFAAIRDSLQQLRHLRVTLWSDLAPTRRAIFDLWKELCPSLNKVAALDSHTWTWHAAKATAQPPAPVRSNSDPHTKPPARRPLPPRPRPASGNWVRLSDRWDWQPTPSPLSQPMLPSGIPSASQTSFHGLMTPRPDSRPRSASPGGTHDSRAEASREFDIYCLSARRLPVLASLLRTASRTFLTRAPKITQKMNWRAALAWFYHRIFPNGVYQPHNQLLWSNPVPHIYRFSSIPWTAIGSYLPTGCSVITENAGHCDTWAPDVVNINGKPAFSFGTQNSVIGVATSKTMEYGSWTDHGAVFSSKPGDRYNSIDANVIKADGKLLFTFAPSGLAPLSPSAPQLTHLVLNQTSPQSAEGGFIYKPPKSNYYYLFYSSGTCCAFDPAALPAPGDEYKIFVGRSENASAPFVGSTGKALTETGGTLVLASHGNIYAPGGNSVFWQVIGISLEDLKLTEISRDSKSKRDVIAYHYRPRDDIRGDANSVLGLNYLDFSSGWPVLVA</sequence>